<dbReference type="InterPro" id="IPR027449">
    <property type="entry name" value="KduI_N"/>
</dbReference>
<keyword evidence="9" id="KW-1185">Reference proteome</keyword>
<dbReference type="SUPFAM" id="SSF51182">
    <property type="entry name" value="RmlC-like cupins"/>
    <property type="match status" value="1"/>
</dbReference>
<evidence type="ECO:0000256" key="7">
    <source>
        <dbReference type="HAMAP-Rule" id="MF_00687"/>
    </source>
</evidence>
<feature type="binding site" evidence="7">
    <location>
        <position position="245"/>
    </location>
    <ligand>
        <name>Zn(2+)</name>
        <dbReference type="ChEBI" id="CHEBI:29105"/>
    </ligand>
</feature>
<keyword evidence="6 7" id="KW-0413">Isomerase</keyword>
<dbReference type="InterPro" id="IPR011051">
    <property type="entry name" value="RmlC_Cupin_sf"/>
</dbReference>
<dbReference type="InterPro" id="IPR007045">
    <property type="entry name" value="KduI"/>
</dbReference>
<dbReference type="Proteomes" id="UP000093111">
    <property type="component" value="Unassembled WGS sequence"/>
</dbReference>
<comment type="pathway">
    <text evidence="2 7">Glycan metabolism; pectin degradation; 2-dehydro-3-deoxy-D-gluconate from pectin: step 4/5.</text>
</comment>
<sequence>MDIRETIHPEHAKLLDTDGLRAQFHIAGLFTPDAMNMTYTHYDRVIVFGVCPVSGTVEAPNDVSGVTGTEFLLQRREMGLINIGGPGKVSVDGEVYGLGPQEALYIGAGARSIVFSSDDAAHPAKFYGNCAPAHKSYPNKHVTLEEASPVTLGARETNNERTIYRYLHPNVMPTCQLLMGLTKLAPGSNWNTMPAHLHDRRMEVYFYFDMAPEALVFHMMGKPQETRHIVMRNEEAVISPPWSIHSGCGTGNYTFIWAMSGENQVFEDMDMVRPQDLR</sequence>
<keyword evidence="5 7" id="KW-0862">Zinc</keyword>
<dbReference type="InterPro" id="IPR014710">
    <property type="entry name" value="RmlC-like_jellyroll"/>
</dbReference>
<dbReference type="OrthoDB" id="9770644at2"/>
<dbReference type="AlphaFoldDB" id="A0A1C7P4U3"/>
<evidence type="ECO:0000256" key="2">
    <source>
        <dbReference type="ARBA" id="ARBA00005148"/>
    </source>
</evidence>
<dbReference type="RefSeq" id="WP_068955176.1">
    <property type="nucleotide sequence ID" value="NZ_LGLV01000009.1"/>
</dbReference>
<comment type="caution">
    <text evidence="8">The sequence shown here is derived from an EMBL/GenBank/DDBJ whole genome shotgun (WGS) entry which is preliminary data.</text>
</comment>
<name>A0A1C7P4U3_9HYPH</name>
<dbReference type="STRING" id="1612624.ADU59_15630"/>
<dbReference type="UniPathway" id="UPA00545">
    <property type="reaction ID" value="UER00826"/>
</dbReference>
<dbReference type="PANTHER" id="PTHR38461">
    <property type="entry name" value="4-DEOXY-L-THREO-5-HEXOSULOSE-URONATE KETOL-ISOMERASE"/>
    <property type="match status" value="1"/>
</dbReference>
<dbReference type="GO" id="GO:0008270">
    <property type="term" value="F:zinc ion binding"/>
    <property type="evidence" value="ECO:0007669"/>
    <property type="project" value="UniProtKB-UniRule"/>
</dbReference>
<accession>A0A1C7P4U3</accession>
<feature type="binding site" evidence="7">
    <location>
        <position position="198"/>
    </location>
    <ligand>
        <name>Zn(2+)</name>
        <dbReference type="ChEBI" id="CHEBI:29105"/>
    </ligand>
</feature>
<evidence type="ECO:0000256" key="3">
    <source>
        <dbReference type="ARBA" id="ARBA00008086"/>
    </source>
</evidence>
<evidence type="ECO:0000256" key="5">
    <source>
        <dbReference type="ARBA" id="ARBA00022833"/>
    </source>
</evidence>
<dbReference type="PATRIC" id="fig|1612624.7.peg.5051"/>
<comment type="cofactor">
    <cofactor evidence="7">
        <name>Zn(2+)</name>
        <dbReference type="ChEBI" id="CHEBI:29105"/>
    </cofactor>
    <text evidence="7">Binds 1 zinc ion per subunit.</text>
</comment>
<dbReference type="EC" id="5.3.1.17" evidence="7"/>
<dbReference type="GO" id="GO:0019698">
    <property type="term" value="P:D-galacturonate catabolic process"/>
    <property type="evidence" value="ECO:0007669"/>
    <property type="project" value="TreeGrafter"/>
</dbReference>
<dbReference type="Gene3D" id="2.60.120.10">
    <property type="entry name" value="Jelly Rolls"/>
    <property type="match status" value="1"/>
</dbReference>
<proteinExistence type="inferred from homology"/>
<dbReference type="GO" id="GO:0045490">
    <property type="term" value="P:pectin catabolic process"/>
    <property type="evidence" value="ECO:0007669"/>
    <property type="project" value="UniProtKB-UniRule"/>
</dbReference>
<evidence type="ECO:0000256" key="6">
    <source>
        <dbReference type="ARBA" id="ARBA00023235"/>
    </source>
</evidence>
<reference evidence="8 9" key="1">
    <citation type="journal article" date="2016" name="Syst. Appl. Microbiol.">
        <title>Pararhizobium polonicum sp. nov. isolated from tumors on stone fruit rootstocks.</title>
        <authorList>
            <person name="Pulawska J."/>
            <person name="Kuzmanovic N."/>
            <person name="Willems A."/>
            <person name="Pothier J.F."/>
        </authorList>
    </citation>
    <scope>NUCLEOTIDE SEQUENCE [LARGE SCALE GENOMIC DNA]</scope>
    <source>
        <strain evidence="8 9">F5.1</strain>
    </source>
</reference>
<dbReference type="GO" id="GO:0008697">
    <property type="term" value="F:4-deoxy-L-threo-5-hexosulose-uronate ketol-isomerase activity"/>
    <property type="evidence" value="ECO:0007669"/>
    <property type="project" value="UniProtKB-UniRule"/>
</dbReference>
<evidence type="ECO:0000313" key="9">
    <source>
        <dbReference type="Proteomes" id="UP000093111"/>
    </source>
</evidence>
<organism evidence="8 9">
    <name type="scientific">Pararhizobium polonicum</name>
    <dbReference type="NCBI Taxonomy" id="1612624"/>
    <lineage>
        <taxon>Bacteria</taxon>
        <taxon>Pseudomonadati</taxon>
        <taxon>Pseudomonadota</taxon>
        <taxon>Alphaproteobacteria</taxon>
        <taxon>Hyphomicrobiales</taxon>
        <taxon>Rhizobiaceae</taxon>
        <taxon>Rhizobium/Agrobacterium group</taxon>
        <taxon>Pararhizobium</taxon>
    </lineage>
</organism>
<comment type="similarity">
    <text evidence="3 7">Belongs to the KduI family.</text>
</comment>
<dbReference type="Pfam" id="PF04962">
    <property type="entry name" value="KduI"/>
    <property type="match status" value="1"/>
</dbReference>
<dbReference type="CDD" id="cd20491">
    <property type="entry name" value="cupin_KduI_C"/>
    <property type="match status" value="1"/>
</dbReference>
<dbReference type="EMBL" id="LGLV01000009">
    <property type="protein sequence ID" value="OBZ94724.1"/>
    <property type="molecule type" value="Genomic_DNA"/>
</dbReference>
<comment type="catalytic activity">
    <reaction evidence="1 7">
        <text>5-dehydro-4-deoxy-D-glucuronate = 3-deoxy-D-glycero-2,5-hexodiulosonate</text>
        <dbReference type="Rhea" id="RHEA:23896"/>
        <dbReference type="ChEBI" id="CHEBI:17117"/>
        <dbReference type="ChEBI" id="CHEBI:29071"/>
        <dbReference type="EC" id="5.3.1.17"/>
    </reaction>
</comment>
<dbReference type="PANTHER" id="PTHR38461:SF1">
    <property type="entry name" value="4-DEOXY-L-THREO-5-HEXOSULOSE-URONATE KETOL-ISOMERASE"/>
    <property type="match status" value="1"/>
</dbReference>
<dbReference type="NCBIfam" id="NF002091">
    <property type="entry name" value="PRK00924.1"/>
    <property type="match status" value="1"/>
</dbReference>
<protein>
    <recommendedName>
        <fullName evidence="7">4-deoxy-L-threo-5-hexosulose-uronate ketol-isomerase</fullName>
        <ecNumber evidence="7">5.3.1.17</ecNumber>
    </recommendedName>
    <alternativeName>
        <fullName evidence="7">5-keto-4-deoxyuronate isomerase</fullName>
    </alternativeName>
    <alternativeName>
        <fullName evidence="7">DKI isomerase</fullName>
    </alternativeName>
</protein>
<dbReference type="PIRSF" id="PIRSF006625">
    <property type="entry name" value="KduI"/>
    <property type="match status" value="1"/>
</dbReference>
<evidence type="ECO:0000313" key="8">
    <source>
        <dbReference type="EMBL" id="OBZ94724.1"/>
    </source>
</evidence>
<feature type="binding site" evidence="7">
    <location>
        <position position="203"/>
    </location>
    <ligand>
        <name>Zn(2+)</name>
        <dbReference type="ChEBI" id="CHEBI:29105"/>
    </ligand>
</feature>
<dbReference type="Gene3D" id="2.60.120.520">
    <property type="entry name" value="pectin degrading enzyme 5-keto 4- deoxyuronate isomerase, domain 1"/>
    <property type="match status" value="1"/>
</dbReference>
<dbReference type="GO" id="GO:0042840">
    <property type="term" value="P:D-glucuronate catabolic process"/>
    <property type="evidence" value="ECO:0007669"/>
    <property type="project" value="TreeGrafter"/>
</dbReference>
<evidence type="ECO:0000256" key="1">
    <source>
        <dbReference type="ARBA" id="ARBA00000552"/>
    </source>
</evidence>
<evidence type="ECO:0000256" key="4">
    <source>
        <dbReference type="ARBA" id="ARBA00022723"/>
    </source>
</evidence>
<dbReference type="HAMAP" id="MF_00687">
    <property type="entry name" value="KduI"/>
    <property type="match status" value="1"/>
</dbReference>
<comment type="function">
    <text evidence="7">Catalyzes the isomerization of 5-dehydro-4-deoxy-D-glucuronate to 3-deoxy-D-glycero-2,5-hexodiulosonate.</text>
</comment>
<dbReference type="InterPro" id="IPR021120">
    <property type="entry name" value="KduI/IolB_isomerase"/>
</dbReference>
<keyword evidence="4 7" id="KW-0479">Metal-binding</keyword>
<dbReference type="CDD" id="cd20294">
    <property type="entry name" value="cupin_KduI_N"/>
    <property type="match status" value="1"/>
</dbReference>
<gene>
    <name evidence="7" type="primary">kduI</name>
    <name evidence="8" type="ORF">ADU59_15630</name>
</gene>
<feature type="binding site" evidence="7">
    <location>
        <position position="196"/>
    </location>
    <ligand>
        <name>Zn(2+)</name>
        <dbReference type="ChEBI" id="CHEBI:29105"/>
    </ligand>
</feature>